<proteinExistence type="predicted"/>
<organism evidence="1 2">
    <name type="scientific">Qipengyuania aurantiaca</name>
    <dbReference type="NCBI Taxonomy" id="2867233"/>
    <lineage>
        <taxon>Bacteria</taxon>
        <taxon>Pseudomonadati</taxon>
        <taxon>Pseudomonadota</taxon>
        <taxon>Alphaproteobacteria</taxon>
        <taxon>Sphingomonadales</taxon>
        <taxon>Erythrobacteraceae</taxon>
        <taxon>Qipengyuania</taxon>
    </lineage>
</organism>
<accession>A0ABX8ZIM8</accession>
<dbReference type="Gene3D" id="3.40.630.30">
    <property type="match status" value="1"/>
</dbReference>
<dbReference type="SUPFAM" id="SSF55729">
    <property type="entry name" value="Acyl-CoA N-acyltransferases (Nat)"/>
    <property type="match status" value="1"/>
</dbReference>
<keyword evidence="2" id="KW-1185">Reference proteome</keyword>
<evidence type="ECO:0000313" key="2">
    <source>
        <dbReference type="Proteomes" id="UP000824281"/>
    </source>
</evidence>
<sequence length="387" mass="44221">MLVSNNDIVIEPVDGKKGRAAFVDLGRQFAAREPHYVPQLRSEQLELVDPAKNPFFGHATVQLFIARRAGKPVGRIAAHIDHLALELPREQGMGPGTGMFGYFDAKDEEVAHALLTRAREWLAERDMTRMIGPISLSIWEEPGLLVKGQDHSPMIMMGHHPAHYAGWIESFGMTETKRLLTYDLDIQKGFPKLVQRIVTSGERNERIRIRPIDMKRWDEEIRTVLHILNDAWSDNWGFVPFTEAEIDHAAKKMKPIIKPRLNMIAELDGRPVAFMMVLPDINETLKKVDGKLLPFGWFRLLRWLRKPMGAGMRVPLMGVLKEFQSSRLASQLAFMMIEFIRRNAIEDYGSKRGEIGWILDDNKGMVAIADTIESTINREYVIYEKAL</sequence>
<dbReference type="InterPro" id="IPR039968">
    <property type="entry name" value="BcerS-like"/>
</dbReference>
<dbReference type="RefSeq" id="WP_221424365.1">
    <property type="nucleotide sequence ID" value="NZ_CP081295.1"/>
</dbReference>
<dbReference type="EMBL" id="CP081295">
    <property type="protein sequence ID" value="QZD88855.1"/>
    <property type="molecule type" value="Genomic_DNA"/>
</dbReference>
<protein>
    <submittedName>
        <fullName evidence="1">N-acetyltransferase</fullName>
    </submittedName>
</protein>
<dbReference type="PANTHER" id="PTHR41368:SF1">
    <property type="entry name" value="PROTEIN YGHO"/>
    <property type="match status" value="1"/>
</dbReference>
<name>A0ABX8ZIM8_9SPHN</name>
<reference evidence="1 2" key="1">
    <citation type="submission" date="2021-08" db="EMBL/GenBank/DDBJ databases">
        <title>Comparative Genomics Analysis of the Genus Qipengyuania Reveals Extensive Genetic Diversity and Metabolic Versatility, Including the Description of Fifteen Novel Species.</title>
        <authorList>
            <person name="Liu Y."/>
        </authorList>
    </citation>
    <scope>NUCLEOTIDE SEQUENCE [LARGE SCALE GENOMIC DNA]</scope>
    <source>
        <strain evidence="1 2">1NDH13</strain>
    </source>
</reference>
<dbReference type="Proteomes" id="UP000824281">
    <property type="component" value="Chromosome"/>
</dbReference>
<gene>
    <name evidence="1" type="ORF">K3148_08265</name>
</gene>
<dbReference type="InterPro" id="IPR016181">
    <property type="entry name" value="Acyl_CoA_acyltransferase"/>
</dbReference>
<dbReference type="PANTHER" id="PTHR41368">
    <property type="entry name" value="PROTEIN YGHO"/>
    <property type="match status" value="1"/>
</dbReference>
<evidence type="ECO:0000313" key="1">
    <source>
        <dbReference type="EMBL" id="QZD88855.1"/>
    </source>
</evidence>